<dbReference type="EMBL" id="NVMX01000234">
    <property type="protein sequence ID" value="PDZ94220.1"/>
    <property type="molecule type" value="Genomic_DNA"/>
</dbReference>
<organism evidence="1 2">
    <name type="scientific">Bacillus cereus</name>
    <dbReference type="NCBI Taxonomy" id="1396"/>
    <lineage>
        <taxon>Bacteria</taxon>
        <taxon>Bacillati</taxon>
        <taxon>Bacillota</taxon>
        <taxon>Bacilli</taxon>
        <taxon>Bacillales</taxon>
        <taxon>Bacillaceae</taxon>
        <taxon>Bacillus</taxon>
        <taxon>Bacillus cereus group</taxon>
    </lineage>
</organism>
<dbReference type="AlphaFoldDB" id="A0A9X6XUX0"/>
<sequence length="74" mass="8972">MTKYFELEKNDVIEFDYINWKGEKGKRKALVRGVVWGSNEWHKEQQFLLRAIDMEKNDVRYFALKDMDNVKISE</sequence>
<proteinExistence type="predicted"/>
<dbReference type="Proteomes" id="UP000219922">
    <property type="component" value="Unassembled WGS sequence"/>
</dbReference>
<dbReference type="RefSeq" id="WP_098007190.1">
    <property type="nucleotide sequence ID" value="NZ_NUJB01000036.1"/>
</dbReference>
<accession>A0A9X6XUX0</accession>
<protein>
    <submittedName>
        <fullName evidence="1">Uncharacterized protein</fullName>
    </submittedName>
</protein>
<evidence type="ECO:0000313" key="2">
    <source>
        <dbReference type="Proteomes" id="UP000219922"/>
    </source>
</evidence>
<reference evidence="1 2" key="1">
    <citation type="submission" date="2017-09" db="EMBL/GenBank/DDBJ databases">
        <title>Large-scale bioinformatics analysis of Bacillus genomes uncovers conserved roles of natural products in bacterial physiology.</title>
        <authorList>
            <consortium name="Agbiome Team Llc"/>
            <person name="Bleich R.M."/>
            <person name="Grubbs K.J."/>
            <person name="Santa Maria K.C."/>
            <person name="Allen S.E."/>
            <person name="Farag S."/>
            <person name="Shank E.A."/>
            <person name="Bowers A."/>
        </authorList>
    </citation>
    <scope>NUCLEOTIDE SEQUENCE [LARGE SCALE GENOMIC DNA]</scope>
    <source>
        <strain evidence="1 2">AFS092789</strain>
    </source>
</reference>
<evidence type="ECO:0000313" key="1">
    <source>
        <dbReference type="EMBL" id="PDZ94220.1"/>
    </source>
</evidence>
<name>A0A9X6XUX0_BACCE</name>
<gene>
    <name evidence="1" type="ORF">CON36_34925</name>
</gene>
<comment type="caution">
    <text evidence="1">The sequence shown here is derived from an EMBL/GenBank/DDBJ whole genome shotgun (WGS) entry which is preliminary data.</text>
</comment>